<evidence type="ECO:0000313" key="7">
    <source>
        <dbReference type="Proteomes" id="UP000236919"/>
    </source>
</evidence>
<dbReference type="SUPFAM" id="SSF52540">
    <property type="entry name" value="P-loop containing nucleoside triphosphate hydrolases"/>
    <property type="match status" value="1"/>
</dbReference>
<proteinExistence type="inferred from homology"/>
<evidence type="ECO:0000256" key="2">
    <source>
        <dbReference type="ARBA" id="ARBA00022448"/>
    </source>
</evidence>
<dbReference type="Proteomes" id="UP000236919">
    <property type="component" value="Unassembled WGS sequence"/>
</dbReference>
<accession>A0A2S4MGX4</accession>
<dbReference type="InterPro" id="IPR003593">
    <property type="entry name" value="AAA+_ATPase"/>
</dbReference>
<dbReference type="GO" id="GO:0016887">
    <property type="term" value="F:ATP hydrolysis activity"/>
    <property type="evidence" value="ECO:0007669"/>
    <property type="project" value="InterPro"/>
</dbReference>
<keyword evidence="2" id="KW-0813">Transport</keyword>
<dbReference type="InterPro" id="IPR027417">
    <property type="entry name" value="P-loop_NTPase"/>
</dbReference>
<reference evidence="6 7" key="1">
    <citation type="submission" date="2018-01" db="EMBL/GenBank/DDBJ databases">
        <title>Genomic Encyclopedia of Type Strains, Phase III (KMG-III): the genomes of soil and plant-associated and newly described type strains.</title>
        <authorList>
            <person name="Whitman W."/>
        </authorList>
    </citation>
    <scope>NUCLEOTIDE SEQUENCE [LARGE SCALE GENOMIC DNA]</scope>
    <source>
        <strain evidence="6 7">1131</strain>
    </source>
</reference>
<dbReference type="PROSITE" id="PS50893">
    <property type="entry name" value="ABC_TRANSPORTER_2"/>
    <property type="match status" value="1"/>
</dbReference>
<dbReference type="InterPro" id="IPR017871">
    <property type="entry name" value="ABC_transporter-like_CS"/>
</dbReference>
<sequence>MFEARNLGLRYTVGERAFAALEGVDLSLPRGGFTTIVGRSGCGKTTLLRLLAGLAEPSDGELHFEGGGRPRIGYVFQEPRLMPWLSVAGNVGLGLVGRLDKGALMRRVTEALQLVGLSGFAEAMPDQLSGGMAQRVALARALVLEPDLLLLDEPFGALDAFTRRSLQMELVEIWRARGTTIVFVTHDVEEAVLLGQAVAELSEGRLVGLHRVDLPYPRDATDPALLAHRRTVLERLLETGPNSHLKETVP</sequence>
<dbReference type="InterPro" id="IPR003439">
    <property type="entry name" value="ABC_transporter-like_ATP-bd"/>
</dbReference>
<evidence type="ECO:0000313" key="6">
    <source>
        <dbReference type="EMBL" id="POR53980.1"/>
    </source>
</evidence>
<organism evidence="6 7">
    <name type="scientific">Bosea psychrotolerans</name>
    <dbReference type="NCBI Taxonomy" id="1871628"/>
    <lineage>
        <taxon>Bacteria</taxon>
        <taxon>Pseudomonadati</taxon>
        <taxon>Pseudomonadota</taxon>
        <taxon>Alphaproteobacteria</taxon>
        <taxon>Hyphomicrobiales</taxon>
        <taxon>Boseaceae</taxon>
        <taxon>Bosea</taxon>
    </lineage>
</organism>
<dbReference type="GO" id="GO:0005524">
    <property type="term" value="F:ATP binding"/>
    <property type="evidence" value="ECO:0007669"/>
    <property type="project" value="UniProtKB-KW"/>
</dbReference>
<evidence type="ECO:0000256" key="1">
    <source>
        <dbReference type="ARBA" id="ARBA00005417"/>
    </source>
</evidence>
<dbReference type="SMART" id="SM00382">
    <property type="entry name" value="AAA"/>
    <property type="match status" value="1"/>
</dbReference>
<dbReference type="PROSITE" id="PS00211">
    <property type="entry name" value="ABC_TRANSPORTER_1"/>
    <property type="match status" value="1"/>
</dbReference>
<dbReference type="InterPro" id="IPR050166">
    <property type="entry name" value="ABC_transporter_ATP-bind"/>
</dbReference>
<dbReference type="PANTHER" id="PTHR42788:SF19">
    <property type="entry name" value="ALIPHATIC SULFONATES IMPORT ATP-BINDING PROTEIN SSUB 2"/>
    <property type="match status" value="1"/>
</dbReference>
<feature type="domain" description="ABC transporter" evidence="5">
    <location>
        <begin position="4"/>
        <end position="228"/>
    </location>
</feature>
<gene>
    <name evidence="6" type="ORF">CYD53_10377</name>
</gene>
<dbReference type="EMBL" id="PQFZ01000003">
    <property type="protein sequence ID" value="POR53980.1"/>
    <property type="molecule type" value="Genomic_DNA"/>
</dbReference>
<keyword evidence="3" id="KW-0547">Nucleotide-binding</keyword>
<comment type="caution">
    <text evidence="6">The sequence shown here is derived from an EMBL/GenBank/DDBJ whole genome shotgun (WGS) entry which is preliminary data.</text>
</comment>
<comment type="similarity">
    <text evidence="1">Belongs to the ABC transporter superfamily.</text>
</comment>
<dbReference type="AlphaFoldDB" id="A0A2S4MGX4"/>
<dbReference type="RefSeq" id="WP_210202294.1">
    <property type="nucleotide sequence ID" value="NZ_PQFZ01000003.1"/>
</dbReference>
<evidence type="ECO:0000259" key="5">
    <source>
        <dbReference type="PROSITE" id="PS50893"/>
    </source>
</evidence>
<dbReference type="PANTHER" id="PTHR42788">
    <property type="entry name" value="TAURINE IMPORT ATP-BINDING PROTEIN-RELATED"/>
    <property type="match status" value="1"/>
</dbReference>
<evidence type="ECO:0000256" key="3">
    <source>
        <dbReference type="ARBA" id="ARBA00022741"/>
    </source>
</evidence>
<dbReference type="Gene3D" id="3.40.50.300">
    <property type="entry name" value="P-loop containing nucleotide triphosphate hydrolases"/>
    <property type="match status" value="1"/>
</dbReference>
<name>A0A2S4MGX4_9HYPH</name>
<protein>
    <submittedName>
        <fullName evidence="6">Sulfonate transport system ATP-binding protein</fullName>
    </submittedName>
</protein>
<evidence type="ECO:0000256" key="4">
    <source>
        <dbReference type="ARBA" id="ARBA00022840"/>
    </source>
</evidence>
<dbReference type="Pfam" id="PF00005">
    <property type="entry name" value="ABC_tran"/>
    <property type="match status" value="1"/>
</dbReference>
<keyword evidence="4 6" id="KW-0067">ATP-binding</keyword>
<keyword evidence="7" id="KW-1185">Reference proteome</keyword>